<dbReference type="GO" id="GO:0044773">
    <property type="term" value="P:mitotic DNA damage checkpoint signaling"/>
    <property type="evidence" value="ECO:0007669"/>
    <property type="project" value="TreeGrafter"/>
</dbReference>
<dbReference type="GO" id="GO:0005524">
    <property type="term" value="F:ATP binding"/>
    <property type="evidence" value="ECO:0007669"/>
    <property type="project" value="InterPro"/>
</dbReference>
<protein>
    <recommendedName>
        <fullName evidence="2">Protein kinase domain-containing protein</fullName>
    </recommendedName>
</protein>
<dbReference type="PANTHER" id="PTHR44167">
    <property type="entry name" value="OVARIAN-SPECIFIC SERINE/THREONINE-PROTEIN KINASE LOK-RELATED"/>
    <property type="match status" value="1"/>
</dbReference>
<dbReference type="EMBL" id="MN739677">
    <property type="protein sequence ID" value="QHT20051.1"/>
    <property type="molecule type" value="Genomic_DNA"/>
</dbReference>
<evidence type="ECO:0000256" key="1">
    <source>
        <dbReference type="SAM" id="MobiDB-lite"/>
    </source>
</evidence>
<dbReference type="AlphaFoldDB" id="A0A6C0DUA3"/>
<reference evidence="3" key="1">
    <citation type="journal article" date="2020" name="Nature">
        <title>Giant virus diversity and host interactions through global metagenomics.</title>
        <authorList>
            <person name="Schulz F."/>
            <person name="Roux S."/>
            <person name="Paez-Espino D."/>
            <person name="Jungbluth S."/>
            <person name="Walsh D.A."/>
            <person name="Denef V.J."/>
            <person name="McMahon K.D."/>
            <person name="Konstantinidis K.T."/>
            <person name="Eloe-Fadrosh E.A."/>
            <person name="Kyrpides N.C."/>
            <person name="Woyke T."/>
        </authorList>
    </citation>
    <scope>NUCLEOTIDE SEQUENCE</scope>
    <source>
        <strain evidence="3">GVMAG-M-3300023174-60</strain>
    </source>
</reference>
<dbReference type="GO" id="GO:0005737">
    <property type="term" value="C:cytoplasm"/>
    <property type="evidence" value="ECO:0007669"/>
    <property type="project" value="TreeGrafter"/>
</dbReference>
<name>A0A6C0DUA3_9ZZZZ</name>
<dbReference type="SUPFAM" id="SSF56112">
    <property type="entry name" value="Protein kinase-like (PK-like)"/>
    <property type="match status" value="1"/>
</dbReference>
<dbReference type="InterPro" id="IPR000719">
    <property type="entry name" value="Prot_kinase_dom"/>
</dbReference>
<evidence type="ECO:0000313" key="3">
    <source>
        <dbReference type="EMBL" id="QHT20051.1"/>
    </source>
</evidence>
<proteinExistence type="predicted"/>
<dbReference type="GO" id="GO:0005634">
    <property type="term" value="C:nucleus"/>
    <property type="evidence" value="ECO:0007669"/>
    <property type="project" value="TreeGrafter"/>
</dbReference>
<accession>A0A6C0DUA3</accession>
<dbReference type="Pfam" id="PF00069">
    <property type="entry name" value="Pkinase"/>
    <property type="match status" value="1"/>
</dbReference>
<sequence>MSSRTVKSNRSVTRRRSRSLNRGKRGRTYRKNSNRRARSLEPYINNSEEIGSGGFGIVSRPPAKCDSFLNKNFNQNAWRAAYYGNPNYISKLTEYSSAQRELDTALAIKDVIPNYEDYFCLVEFICNAPVSKSIKRGGDDYNTYAISPYCGITLEDYIRSDITAPINIFELCYLVPSLQYMIRGLQIMHIHHIYHKDIHEGNILYDSDSGLMRLIDFGLSDDRRNIKNDNHPAIINEELHDLDMLITYVIKPLIEFLLHSRISIPSVHSKYPYIEDFYYELQRFNGVMNSIMNPKYKNKYENVTDNEEKLVRLLNVVDKFKEIKSVDEIAKQYNNNNNK</sequence>
<feature type="compositionally biased region" description="Basic residues" evidence="1">
    <location>
        <begin position="12"/>
        <end position="37"/>
    </location>
</feature>
<feature type="domain" description="Protein kinase" evidence="2">
    <location>
        <begin position="44"/>
        <end position="339"/>
    </location>
</feature>
<dbReference type="PROSITE" id="PS50011">
    <property type="entry name" value="PROTEIN_KINASE_DOM"/>
    <property type="match status" value="1"/>
</dbReference>
<dbReference type="InterPro" id="IPR011009">
    <property type="entry name" value="Kinase-like_dom_sf"/>
</dbReference>
<dbReference type="Gene3D" id="1.10.510.10">
    <property type="entry name" value="Transferase(Phosphotransferase) domain 1"/>
    <property type="match status" value="1"/>
</dbReference>
<dbReference type="SMART" id="SM00220">
    <property type="entry name" value="S_TKc"/>
    <property type="match status" value="1"/>
</dbReference>
<dbReference type="PANTHER" id="PTHR44167:SF25">
    <property type="entry name" value="PROTEIN KINASE DOMAIN CONTAINING PROTEIN"/>
    <property type="match status" value="1"/>
</dbReference>
<dbReference type="GO" id="GO:0004674">
    <property type="term" value="F:protein serine/threonine kinase activity"/>
    <property type="evidence" value="ECO:0007669"/>
    <property type="project" value="TreeGrafter"/>
</dbReference>
<feature type="region of interest" description="Disordered" evidence="1">
    <location>
        <begin position="1"/>
        <end position="42"/>
    </location>
</feature>
<organism evidence="3">
    <name type="scientific">viral metagenome</name>
    <dbReference type="NCBI Taxonomy" id="1070528"/>
    <lineage>
        <taxon>unclassified sequences</taxon>
        <taxon>metagenomes</taxon>
        <taxon>organismal metagenomes</taxon>
    </lineage>
</organism>
<feature type="compositionally biased region" description="Low complexity" evidence="1">
    <location>
        <begin position="1"/>
        <end position="11"/>
    </location>
</feature>
<evidence type="ECO:0000259" key="2">
    <source>
        <dbReference type="PROSITE" id="PS50011"/>
    </source>
</evidence>